<feature type="domain" description="3-hydroxyisobutyrate dehydrogenase-like NAD-binding" evidence="2">
    <location>
        <begin position="177"/>
        <end position="298"/>
    </location>
</feature>
<evidence type="ECO:0000259" key="2">
    <source>
        <dbReference type="Pfam" id="PF14833"/>
    </source>
</evidence>
<dbReference type="PANTHER" id="PTHR43060:SF17">
    <property type="entry name" value="L-THREONATE DEHYDROGENASE"/>
    <property type="match status" value="1"/>
</dbReference>
<dbReference type="SUPFAM" id="SSF48179">
    <property type="entry name" value="6-phosphogluconate dehydrogenase C-terminal domain-like"/>
    <property type="match status" value="2"/>
</dbReference>
<gene>
    <name evidence="3" type="ORF">H2201_004368</name>
</gene>
<dbReference type="InterPro" id="IPR006115">
    <property type="entry name" value="6PGDH_NADP-bd"/>
</dbReference>
<name>A0ABQ9NV11_9PEZI</name>
<dbReference type="EMBL" id="JAPDRL010000028">
    <property type="protein sequence ID" value="KAJ9665486.1"/>
    <property type="molecule type" value="Genomic_DNA"/>
</dbReference>
<dbReference type="Pfam" id="PF03446">
    <property type="entry name" value="NAD_binding_2"/>
    <property type="match status" value="1"/>
</dbReference>
<dbReference type="Gene3D" id="1.10.1040.10">
    <property type="entry name" value="N-(1-d-carboxylethyl)-l-norvaline Dehydrogenase, domain 2"/>
    <property type="match status" value="2"/>
</dbReference>
<evidence type="ECO:0000259" key="1">
    <source>
        <dbReference type="Pfam" id="PF03446"/>
    </source>
</evidence>
<dbReference type="PANTHER" id="PTHR43060">
    <property type="entry name" value="3-HYDROXYISOBUTYRATE DEHYDROGENASE-LIKE 1, MITOCHONDRIAL-RELATED"/>
    <property type="match status" value="1"/>
</dbReference>
<organism evidence="3 4">
    <name type="scientific">Coniosporium apollinis</name>
    <dbReference type="NCBI Taxonomy" id="61459"/>
    <lineage>
        <taxon>Eukaryota</taxon>
        <taxon>Fungi</taxon>
        <taxon>Dikarya</taxon>
        <taxon>Ascomycota</taxon>
        <taxon>Pezizomycotina</taxon>
        <taxon>Dothideomycetes</taxon>
        <taxon>Dothideomycetes incertae sedis</taxon>
        <taxon>Coniosporium</taxon>
    </lineage>
</organism>
<dbReference type="InterPro" id="IPR013328">
    <property type="entry name" value="6PGD_dom2"/>
</dbReference>
<comment type="caution">
    <text evidence="3">The sequence shown here is derived from an EMBL/GenBank/DDBJ whole genome shotgun (WGS) entry which is preliminary data.</text>
</comment>
<protein>
    <recommendedName>
        <fullName evidence="5">3-hydroxyisobutyrate dehydrogenase</fullName>
    </recommendedName>
</protein>
<dbReference type="Pfam" id="PF14833">
    <property type="entry name" value="NAD_binding_11"/>
    <property type="match status" value="1"/>
</dbReference>
<sequence length="444" mass="47021">MSSTQKESIGFCGLGAMGYGMATNLLKHGYIVKGFDVYPPSLARFEAAGGVPASSLADSAAGSMYYVCMVATAVQAQSALFDDESAIVPALPQGAVLFLCSTVPATYAQSVQTSLDRLGRSDILFIDCPVSGGAARAAAGTLSIMAGGSPAALEKGHAILATMAAETKLYIVDGGIGQGSNMKMVHQVLAGIQILAASEAMGLAARMGLDPRKVRDKVLGSEGWSWMFENRVERMLVEDFYPGVSALTIILKDVGIITQMARVYQFPTPLISVAEQVYLQGLSQGFGPQDDAGMVRMYYPQPLSQMTATLSGEDEEIALSKIVRMLAGIHLCAAAEAIAFAKHVRLPLSQFYELANDAAGGSAMFRQAGAAMIKALEGDEAVLDKPQRYSLGEVVEHMLRVNEEAAKIKCPVYLASAALNLLLLAQQGGRDKSADASVIRMWKQ</sequence>
<dbReference type="InterPro" id="IPR008927">
    <property type="entry name" value="6-PGluconate_DH-like_C_sf"/>
</dbReference>
<dbReference type="Proteomes" id="UP001172684">
    <property type="component" value="Unassembled WGS sequence"/>
</dbReference>
<reference evidence="3" key="1">
    <citation type="submission" date="2022-10" db="EMBL/GenBank/DDBJ databases">
        <title>Culturing micro-colonial fungi from biological soil crusts in the Mojave desert and describing Neophaeococcomyces mojavensis, and introducing the new genera and species Taxawa tesnikishii.</title>
        <authorList>
            <person name="Kurbessoian T."/>
            <person name="Stajich J.E."/>
        </authorList>
    </citation>
    <scope>NUCLEOTIDE SEQUENCE</scope>
    <source>
        <strain evidence="3">TK_1</strain>
    </source>
</reference>
<proteinExistence type="predicted"/>
<dbReference type="SUPFAM" id="SSF51735">
    <property type="entry name" value="NAD(P)-binding Rossmann-fold domains"/>
    <property type="match status" value="1"/>
</dbReference>
<dbReference type="Gene3D" id="3.40.50.720">
    <property type="entry name" value="NAD(P)-binding Rossmann-like Domain"/>
    <property type="match status" value="1"/>
</dbReference>
<accession>A0ABQ9NV11</accession>
<evidence type="ECO:0000313" key="4">
    <source>
        <dbReference type="Proteomes" id="UP001172684"/>
    </source>
</evidence>
<dbReference type="InterPro" id="IPR036291">
    <property type="entry name" value="NAD(P)-bd_dom_sf"/>
</dbReference>
<dbReference type="InterPro" id="IPR029154">
    <property type="entry name" value="HIBADH-like_NADP-bd"/>
</dbReference>
<evidence type="ECO:0008006" key="5">
    <source>
        <dbReference type="Google" id="ProtNLM"/>
    </source>
</evidence>
<feature type="domain" description="6-phosphogluconate dehydrogenase NADP-binding" evidence="1">
    <location>
        <begin position="8"/>
        <end position="168"/>
    </location>
</feature>
<evidence type="ECO:0000313" key="3">
    <source>
        <dbReference type="EMBL" id="KAJ9665486.1"/>
    </source>
</evidence>
<keyword evidence="4" id="KW-1185">Reference proteome</keyword>